<comment type="caution">
    <text evidence="1">The sequence shown here is derived from an EMBL/GenBank/DDBJ whole genome shotgun (WGS) entry which is preliminary data.</text>
</comment>
<gene>
    <name evidence="1" type="ORF">NM688_g5587</name>
</gene>
<proteinExistence type="predicted"/>
<evidence type="ECO:0000313" key="1">
    <source>
        <dbReference type="EMBL" id="KAJ3545805.1"/>
    </source>
</evidence>
<sequence>MQTLSPSSTRSSIETLRSIQERSIHTTPPTSKITFPNLPNPLNWFSVDDETAQRDRIEPLLSEADRAPTAASQKARIREHYASPKNPVVFCHGLLGFDTVTLGPSIAPLQVTHWRGIKDALEANGTEVLITRVPATSSPIERAKVLEEKINSVYPGRAIHLIGRDVCLVRHSMGGLDCRYLTTHLTKRKFKVLSITTIATPHRGSSFADHFLKTVGRDRMPSFLSLLDLLPNGGGDGTAFEFLTVENMKKFNKDTPNVPGVKYYSWGAVYEPGLIDTWKWSHSVILEKEGPNDGLVSLNSARWGTYLGTLEGVNHLDLVGWINTARYKWAEIMGREIKFKPATFYLSVADHLARVAEAEEEEEAPGLTEHERAEREELRQEGERAEMAESLERGDLSEQESESERQPKKKPPSVSQPRPTKPRVQGSG</sequence>
<dbReference type="Proteomes" id="UP001148662">
    <property type="component" value="Unassembled WGS sequence"/>
</dbReference>
<organism evidence="1 2">
    <name type="scientific">Phlebia brevispora</name>
    <dbReference type="NCBI Taxonomy" id="194682"/>
    <lineage>
        <taxon>Eukaryota</taxon>
        <taxon>Fungi</taxon>
        <taxon>Dikarya</taxon>
        <taxon>Basidiomycota</taxon>
        <taxon>Agaricomycotina</taxon>
        <taxon>Agaricomycetes</taxon>
        <taxon>Polyporales</taxon>
        <taxon>Meruliaceae</taxon>
        <taxon>Phlebia</taxon>
    </lineage>
</organism>
<name>A0ACC1ST23_9APHY</name>
<keyword evidence="2" id="KW-1185">Reference proteome</keyword>
<protein>
    <submittedName>
        <fullName evidence="1">Uncharacterized protein</fullName>
    </submittedName>
</protein>
<reference evidence="1" key="1">
    <citation type="submission" date="2022-07" db="EMBL/GenBank/DDBJ databases">
        <title>Genome Sequence of Phlebia brevispora.</title>
        <authorList>
            <person name="Buettner E."/>
        </authorList>
    </citation>
    <scope>NUCLEOTIDE SEQUENCE</scope>
    <source>
        <strain evidence="1">MPL23</strain>
    </source>
</reference>
<accession>A0ACC1ST23</accession>
<dbReference type="EMBL" id="JANHOG010001044">
    <property type="protein sequence ID" value="KAJ3545805.1"/>
    <property type="molecule type" value="Genomic_DNA"/>
</dbReference>
<evidence type="ECO:0000313" key="2">
    <source>
        <dbReference type="Proteomes" id="UP001148662"/>
    </source>
</evidence>